<feature type="domain" description="PH" evidence="1">
    <location>
        <begin position="300"/>
        <end position="407"/>
    </location>
</feature>
<dbReference type="AlphaFoldDB" id="A0AAV5LKS8"/>
<dbReference type="PANTHER" id="PTHR31351:SF24">
    <property type="entry name" value="VAN3-BINDING PROTEIN-LIKE"/>
    <property type="match status" value="1"/>
</dbReference>
<dbReference type="InterPro" id="IPR013666">
    <property type="entry name" value="PH_pln"/>
</dbReference>
<dbReference type="GO" id="GO:0010305">
    <property type="term" value="P:leaf vascular tissue pattern formation"/>
    <property type="evidence" value="ECO:0007669"/>
    <property type="project" value="TreeGrafter"/>
</dbReference>
<proteinExistence type="predicted"/>
<dbReference type="EMBL" id="BPVZ01000126">
    <property type="protein sequence ID" value="GKV38031.1"/>
    <property type="molecule type" value="Genomic_DNA"/>
</dbReference>
<evidence type="ECO:0000313" key="3">
    <source>
        <dbReference type="Proteomes" id="UP001054252"/>
    </source>
</evidence>
<dbReference type="Proteomes" id="UP001054252">
    <property type="component" value="Unassembled WGS sequence"/>
</dbReference>
<dbReference type="SUPFAM" id="SSF50729">
    <property type="entry name" value="PH domain-like"/>
    <property type="match status" value="1"/>
</dbReference>
<evidence type="ECO:0000313" key="2">
    <source>
        <dbReference type="EMBL" id="GKV38031.1"/>
    </source>
</evidence>
<dbReference type="PANTHER" id="PTHR31351">
    <property type="entry name" value="EXPRESSED PROTEIN"/>
    <property type="match status" value="1"/>
</dbReference>
<name>A0AAV5LKS8_9ROSI</name>
<dbReference type="GO" id="GO:0009734">
    <property type="term" value="P:auxin-activated signaling pathway"/>
    <property type="evidence" value="ECO:0007669"/>
    <property type="project" value="TreeGrafter"/>
</dbReference>
<evidence type="ECO:0000259" key="1">
    <source>
        <dbReference type="PROSITE" id="PS50003"/>
    </source>
</evidence>
<comment type="caution">
    <text evidence="2">The sequence shown here is derived from an EMBL/GenBank/DDBJ whole genome shotgun (WGS) entry which is preliminary data.</text>
</comment>
<dbReference type="Pfam" id="PF05703">
    <property type="entry name" value="Auxin_canalis"/>
    <property type="match status" value="2"/>
</dbReference>
<dbReference type="PROSITE" id="PS50003">
    <property type="entry name" value="PH_DOMAIN"/>
    <property type="match status" value="1"/>
</dbReference>
<dbReference type="GO" id="GO:0010087">
    <property type="term" value="P:phloem or xylem histogenesis"/>
    <property type="evidence" value="ECO:0007669"/>
    <property type="project" value="TreeGrafter"/>
</dbReference>
<organism evidence="2 3">
    <name type="scientific">Rubroshorea leprosula</name>
    <dbReference type="NCBI Taxonomy" id="152421"/>
    <lineage>
        <taxon>Eukaryota</taxon>
        <taxon>Viridiplantae</taxon>
        <taxon>Streptophyta</taxon>
        <taxon>Embryophyta</taxon>
        <taxon>Tracheophyta</taxon>
        <taxon>Spermatophyta</taxon>
        <taxon>Magnoliopsida</taxon>
        <taxon>eudicotyledons</taxon>
        <taxon>Gunneridae</taxon>
        <taxon>Pentapetalae</taxon>
        <taxon>rosids</taxon>
        <taxon>malvids</taxon>
        <taxon>Malvales</taxon>
        <taxon>Dipterocarpaceae</taxon>
        <taxon>Rubroshorea</taxon>
    </lineage>
</organism>
<dbReference type="InterPro" id="IPR008546">
    <property type="entry name" value="VAN3-bd-like_auxin_canal"/>
</dbReference>
<dbReference type="SMART" id="SM00233">
    <property type="entry name" value="PH"/>
    <property type="match status" value="1"/>
</dbReference>
<dbReference type="InterPro" id="IPR040269">
    <property type="entry name" value="VAB"/>
</dbReference>
<keyword evidence="3" id="KW-1185">Reference proteome</keyword>
<protein>
    <recommendedName>
        <fullName evidence="1">PH domain-containing protein</fullName>
    </recommendedName>
</protein>
<accession>A0AAV5LKS8</accession>
<dbReference type="InterPro" id="IPR001849">
    <property type="entry name" value="PH_domain"/>
</dbReference>
<dbReference type="Pfam" id="PF08458">
    <property type="entry name" value="PH_2"/>
    <property type="match status" value="1"/>
</dbReference>
<reference evidence="2 3" key="1">
    <citation type="journal article" date="2021" name="Commun. Biol.">
        <title>The genome of Shorea leprosula (Dipterocarpaceae) highlights the ecological relevance of drought in aseasonal tropical rainforests.</title>
        <authorList>
            <person name="Ng K.K.S."/>
            <person name="Kobayashi M.J."/>
            <person name="Fawcett J.A."/>
            <person name="Hatakeyama M."/>
            <person name="Paape T."/>
            <person name="Ng C.H."/>
            <person name="Ang C.C."/>
            <person name="Tnah L.H."/>
            <person name="Lee C.T."/>
            <person name="Nishiyama T."/>
            <person name="Sese J."/>
            <person name="O'Brien M.J."/>
            <person name="Copetti D."/>
            <person name="Mohd Noor M.I."/>
            <person name="Ong R.C."/>
            <person name="Putra M."/>
            <person name="Sireger I.Z."/>
            <person name="Indrioko S."/>
            <person name="Kosugi Y."/>
            <person name="Izuno A."/>
            <person name="Isagi Y."/>
            <person name="Lee S.L."/>
            <person name="Shimizu K.K."/>
        </authorList>
    </citation>
    <scope>NUCLEOTIDE SEQUENCE [LARGE SCALE GENOMIC DNA]</scope>
    <source>
        <strain evidence="2">214</strain>
    </source>
</reference>
<sequence>MILSLSTVLVPSLYLYNNPVFSVLGVPFVPLLFRQSEKMESGFYLACGNGLENVMGEGEMNDEAPFPCIPQPQTPKEPMEFLSRSWSLSAMEISKALAQKQKHFRFDTNSSLFPETFISPQIAGKVVNSINGRKTGAIGKWFHHNKEFSNGAVKKKDKIRAENARIHSAVSVAGLATGLAAVAAAGNSSGTGSKMSMALASATELLASHCIELAEFAGADHDRVASAVQSSVDIHSPGDLMTLTAAAATALRGEAALKPRLPKEARRNAAISPYERSLTEAQWSAAAVAAAFYSQIKELNPPCEGELLQQTQKGILRWKRVSVYIDKKSQVIVKLKSKHVGGAFSKKKKSIVYGVCDETKAWPYRKERENSDELYFGLKTAEGLLEFKCKSKIHKQRWVDGIQNLLHQVSYSETTEFSLESLNIHDGI</sequence>
<gene>
    <name evidence="2" type="ORF">SLEP1_g45984</name>
</gene>